<dbReference type="GO" id="GO:0004176">
    <property type="term" value="F:ATP-dependent peptidase activity"/>
    <property type="evidence" value="ECO:0007669"/>
    <property type="project" value="InterPro"/>
</dbReference>
<dbReference type="GO" id="GO:0005737">
    <property type="term" value="C:cytoplasm"/>
    <property type="evidence" value="ECO:0007669"/>
    <property type="project" value="UniProtKB-SubCell"/>
</dbReference>
<evidence type="ECO:0000256" key="1">
    <source>
        <dbReference type="ARBA" id="ARBA00007039"/>
    </source>
</evidence>
<dbReference type="GO" id="GO:0006515">
    <property type="term" value="P:protein quality control for misfolded or incompletely synthesized proteins"/>
    <property type="evidence" value="ECO:0007669"/>
    <property type="project" value="TreeGrafter"/>
</dbReference>
<dbReference type="GO" id="GO:0004252">
    <property type="term" value="F:serine-type endopeptidase activity"/>
    <property type="evidence" value="ECO:0007669"/>
    <property type="project" value="UniProtKB-UniRule"/>
</dbReference>
<keyword evidence="4 6" id="KW-0378">Hydrolase</keyword>
<protein>
    <recommendedName>
        <fullName evidence="6 7">ATP-dependent Clp protease proteolytic subunit</fullName>
        <ecNumber evidence="6">3.4.21.92</ecNumber>
    </recommendedName>
    <alternativeName>
        <fullName evidence="6">Endopeptidase Clp</fullName>
    </alternativeName>
</protein>
<feature type="active site" description="Nucleophile" evidence="6">
    <location>
        <position position="114"/>
    </location>
</feature>
<gene>
    <name evidence="6" type="primary">clpP</name>
    <name evidence="8" type="ORF">HGH92_11645</name>
</gene>
<dbReference type="GO" id="GO:0051117">
    <property type="term" value="F:ATPase binding"/>
    <property type="evidence" value="ECO:0007669"/>
    <property type="project" value="TreeGrafter"/>
</dbReference>
<name>A0A847RD11_9BACT</name>
<keyword evidence="3 6" id="KW-0645">Protease</keyword>
<dbReference type="InterPro" id="IPR023562">
    <property type="entry name" value="ClpP/TepA"/>
</dbReference>
<evidence type="ECO:0000256" key="2">
    <source>
        <dbReference type="ARBA" id="ARBA00022490"/>
    </source>
</evidence>
<comment type="catalytic activity">
    <reaction evidence="6">
        <text>Hydrolysis of proteins to small peptides in the presence of ATP and magnesium. alpha-casein is the usual test substrate. In the absence of ATP, only oligopeptides shorter than five residues are hydrolyzed (such as succinyl-Leu-Tyr-|-NHMec, and Leu-Tyr-Leu-|-Tyr-Trp, in which cleavage of the -Tyr-|-Leu- and -Tyr-|-Trp bonds also occurs).</text>
        <dbReference type="EC" id="3.4.21.92"/>
    </reaction>
</comment>
<dbReference type="GO" id="GO:0009368">
    <property type="term" value="C:endopeptidase Clp complex"/>
    <property type="evidence" value="ECO:0007669"/>
    <property type="project" value="TreeGrafter"/>
</dbReference>
<keyword evidence="9" id="KW-1185">Reference proteome</keyword>
<dbReference type="InterPro" id="IPR001907">
    <property type="entry name" value="ClpP"/>
</dbReference>
<proteinExistence type="inferred from homology"/>
<comment type="function">
    <text evidence="6">Cleaves peptides in various proteins in a process that requires ATP hydrolysis. Has a chymotrypsin-like activity. Plays a major role in the degradation of misfolded proteins.</text>
</comment>
<evidence type="ECO:0000313" key="8">
    <source>
        <dbReference type="EMBL" id="NLR64959.1"/>
    </source>
</evidence>
<dbReference type="Gene3D" id="3.90.226.10">
    <property type="entry name" value="2-enoyl-CoA Hydratase, Chain A, domain 1"/>
    <property type="match status" value="1"/>
</dbReference>
<reference evidence="8 9" key="1">
    <citation type="submission" date="2020-04" db="EMBL/GenBank/DDBJ databases">
        <authorList>
            <person name="Yin C."/>
        </authorList>
    </citation>
    <scope>NUCLEOTIDE SEQUENCE [LARGE SCALE GENOMIC DNA]</scope>
    <source>
        <strain evidence="8 9">Ae27</strain>
    </source>
</reference>
<dbReference type="PRINTS" id="PR00127">
    <property type="entry name" value="CLPPROTEASEP"/>
</dbReference>
<dbReference type="EC" id="3.4.21.92" evidence="6"/>
<comment type="caution">
    <text evidence="8">The sequence shown here is derived from an EMBL/GenBank/DDBJ whole genome shotgun (WGS) entry which is preliminary data.</text>
</comment>
<dbReference type="PANTHER" id="PTHR10381">
    <property type="entry name" value="ATP-DEPENDENT CLP PROTEASE PROTEOLYTIC SUBUNIT"/>
    <property type="match status" value="1"/>
</dbReference>
<dbReference type="Proteomes" id="UP000570474">
    <property type="component" value="Unassembled WGS sequence"/>
</dbReference>
<dbReference type="Pfam" id="PF00574">
    <property type="entry name" value="CLP_protease"/>
    <property type="match status" value="1"/>
</dbReference>
<dbReference type="AlphaFoldDB" id="A0A847RD11"/>
<dbReference type="HAMAP" id="MF_00444">
    <property type="entry name" value="ClpP"/>
    <property type="match status" value="1"/>
</dbReference>
<evidence type="ECO:0000256" key="4">
    <source>
        <dbReference type="ARBA" id="ARBA00022801"/>
    </source>
</evidence>
<evidence type="ECO:0000256" key="7">
    <source>
        <dbReference type="RuleBase" id="RU003567"/>
    </source>
</evidence>
<evidence type="ECO:0000256" key="3">
    <source>
        <dbReference type="ARBA" id="ARBA00022670"/>
    </source>
</evidence>
<comment type="similarity">
    <text evidence="1 6 7">Belongs to the peptidase S14 family.</text>
</comment>
<comment type="subcellular location">
    <subcellularLocation>
        <location evidence="6">Cytoplasm</location>
    </subcellularLocation>
</comment>
<keyword evidence="5 6" id="KW-0720">Serine protease</keyword>
<evidence type="ECO:0000256" key="5">
    <source>
        <dbReference type="ARBA" id="ARBA00022825"/>
    </source>
</evidence>
<organism evidence="8 9">
    <name type="scientific">Chitinophaga varians</name>
    <dbReference type="NCBI Taxonomy" id="2202339"/>
    <lineage>
        <taxon>Bacteria</taxon>
        <taxon>Pseudomonadati</taxon>
        <taxon>Bacteroidota</taxon>
        <taxon>Chitinophagia</taxon>
        <taxon>Chitinophagales</taxon>
        <taxon>Chitinophagaceae</taxon>
        <taxon>Chitinophaga</taxon>
    </lineage>
</organism>
<sequence length="244" mass="26583">MKPTVRKSLPSSDKITLHMAFLIPTVIDGDGRNAFDIYSLLLKERIIFLGTSIDDQVANLIVAQLLYLDSMGHQPISMYINSPGGVVYSGLAIYDTMKMLKSPVSTMSMGFTGSMATVILTAGAKGQRYALPHATVHMHPTGGGAKGYTEDVRIAYREQERLQSQIFYLIAQHAGRRTEEIEAAFENDHFMNAVEAQSFGLIDQVLGSTEDLIALEHSPFRVALMQQQPGAGKALTGGPRPALP</sequence>
<dbReference type="InterPro" id="IPR029045">
    <property type="entry name" value="ClpP/crotonase-like_dom_sf"/>
</dbReference>
<feature type="active site" evidence="6">
    <location>
        <position position="139"/>
    </location>
</feature>
<dbReference type="SUPFAM" id="SSF52096">
    <property type="entry name" value="ClpP/crotonase"/>
    <property type="match status" value="1"/>
</dbReference>
<evidence type="ECO:0000313" key="9">
    <source>
        <dbReference type="Proteomes" id="UP000570474"/>
    </source>
</evidence>
<dbReference type="CDD" id="cd07017">
    <property type="entry name" value="S14_ClpP_2"/>
    <property type="match status" value="1"/>
</dbReference>
<evidence type="ECO:0000256" key="6">
    <source>
        <dbReference type="HAMAP-Rule" id="MF_00444"/>
    </source>
</evidence>
<dbReference type="PANTHER" id="PTHR10381:SF70">
    <property type="entry name" value="ATP-DEPENDENT CLP PROTEASE PROTEOLYTIC SUBUNIT"/>
    <property type="match status" value="1"/>
</dbReference>
<comment type="subunit">
    <text evidence="6">Fourteen ClpP subunits assemble into 2 heptameric rings which stack back to back to give a disk-like structure with a central cavity, resembling the structure of eukaryotic proteasomes.</text>
</comment>
<dbReference type="EMBL" id="JABAIA010000001">
    <property type="protein sequence ID" value="NLR64959.1"/>
    <property type="molecule type" value="Genomic_DNA"/>
</dbReference>
<accession>A0A847RD11</accession>
<keyword evidence="2 6" id="KW-0963">Cytoplasm</keyword>